<comment type="caution">
    <text evidence="2">The sequence shown here is derived from an EMBL/GenBank/DDBJ whole genome shotgun (WGS) entry which is preliminary data.</text>
</comment>
<dbReference type="AlphaFoldDB" id="A0A917BBU4"/>
<dbReference type="CDD" id="cd18809">
    <property type="entry name" value="SF1_C_RecD"/>
    <property type="match status" value="1"/>
</dbReference>
<proteinExistence type="predicted"/>
<name>A0A917BBU4_9ACTN</name>
<keyword evidence="3" id="KW-1185">Reference proteome</keyword>
<feature type="region of interest" description="Disordered" evidence="1">
    <location>
        <begin position="227"/>
        <end position="266"/>
    </location>
</feature>
<dbReference type="SUPFAM" id="SSF52540">
    <property type="entry name" value="P-loop containing nucleoside triphosphate hydrolases"/>
    <property type="match status" value="1"/>
</dbReference>
<evidence type="ECO:0000313" key="3">
    <source>
        <dbReference type="Proteomes" id="UP000649179"/>
    </source>
</evidence>
<accession>A0A917BBU4</accession>
<dbReference type="RefSeq" id="WP_229660572.1">
    <property type="nucleotide sequence ID" value="NZ_BMKQ01000001.1"/>
</dbReference>
<dbReference type="EMBL" id="BMKQ01000001">
    <property type="protein sequence ID" value="GGF36363.1"/>
    <property type="molecule type" value="Genomic_DNA"/>
</dbReference>
<reference evidence="2" key="1">
    <citation type="journal article" date="2014" name="Int. J. Syst. Evol. Microbiol.">
        <title>Complete genome sequence of Corynebacterium casei LMG S-19264T (=DSM 44701T), isolated from a smear-ripened cheese.</title>
        <authorList>
            <consortium name="US DOE Joint Genome Institute (JGI-PGF)"/>
            <person name="Walter F."/>
            <person name="Albersmeier A."/>
            <person name="Kalinowski J."/>
            <person name="Ruckert C."/>
        </authorList>
    </citation>
    <scope>NUCLEOTIDE SEQUENCE</scope>
    <source>
        <strain evidence="2">CGMCC 1.16067</strain>
    </source>
</reference>
<gene>
    <name evidence="2" type="ORF">GCM10011519_07340</name>
</gene>
<evidence type="ECO:0008006" key="4">
    <source>
        <dbReference type="Google" id="ProtNLM"/>
    </source>
</evidence>
<dbReference type="InterPro" id="IPR027417">
    <property type="entry name" value="P-loop_NTPase"/>
</dbReference>
<dbReference type="Proteomes" id="UP000649179">
    <property type="component" value="Unassembled WGS sequence"/>
</dbReference>
<reference evidence="2" key="2">
    <citation type="submission" date="2020-09" db="EMBL/GenBank/DDBJ databases">
        <authorList>
            <person name="Sun Q."/>
            <person name="Zhou Y."/>
        </authorList>
    </citation>
    <scope>NUCLEOTIDE SEQUENCE</scope>
    <source>
        <strain evidence="2">CGMCC 1.16067</strain>
    </source>
</reference>
<feature type="region of interest" description="Disordered" evidence="1">
    <location>
        <begin position="72"/>
        <end position="102"/>
    </location>
</feature>
<feature type="compositionally biased region" description="Polar residues" evidence="1">
    <location>
        <begin position="72"/>
        <end position="91"/>
    </location>
</feature>
<sequence length="266" mass="28454">MRAGEDSADIFDTLLARGDIVIHASEVERLAAVAETATAPADAAPLLIADTREQVSLLNAAIRDRRLRDLSAPSNAPASTLTTSTGEQISSGDRIATRRNDRDLGVANRDTWTVTAVHGDGALDVRGRPGERTLPADYTHRHVELAFATTVHGAQGDTVDNAHLLIDETTGAASAYVGMTRGRQTNTAHLVAETVDDARAQWVDIFHRDRADLGPSHAAEAARDAVERLGTQANPLEAKRGARGIHRRSEEHVPSPACRPPRGIGR</sequence>
<dbReference type="Gene3D" id="3.40.50.300">
    <property type="entry name" value="P-loop containing nucleotide triphosphate hydrolases"/>
    <property type="match status" value="1"/>
</dbReference>
<evidence type="ECO:0000256" key="1">
    <source>
        <dbReference type="SAM" id="MobiDB-lite"/>
    </source>
</evidence>
<evidence type="ECO:0000313" key="2">
    <source>
        <dbReference type="EMBL" id="GGF36363.1"/>
    </source>
</evidence>
<protein>
    <recommendedName>
        <fullName evidence="4">UvrD-like helicase C-terminal domain-containing protein</fullName>
    </recommendedName>
</protein>
<organism evidence="2 3">
    <name type="scientific">Marmoricola endophyticus</name>
    <dbReference type="NCBI Taxonomy" id="2040280"/>
    <lineage>
        <taxon>Bacteria</taxon>
        <taxon>Bacillati</taxon>
        <taxon>Actinomycetota</taxon>
        <taxon>Actinomycetes</taxon>
        <taxon>Propionibacteriales</taxon>
        <taxon>Nocardioidaceae</taxon>
        <taxon>Marmoricola</taxon>
    </lineage>
</organism>